<dbReference type="AlphaFoldDB" id="A0A2P2NM59"/>
<reference evidence="1" key="1">
    <citation type="submission" date="2018-02" db="EMBL/GenBank/DDBJ databases">
        <title>Rhizophora mucronata_Transcriptome.</title>
        <authorList>
            <person name="Meera S.P."/>
            <person name="Sreeshan A."/>
            <person name="Augustine A."/>
        </authorList>
    </citation>
    <scope>NUCLEOTIDE SEQUENCE</scope>
    <source>
        <tissue evidence="1">Leaf</tissue>
    </source>
</reference>
<accession>A0A2P2NM59</accession>
<dbReference type="EMBL" id="GGEC01063087">
    <property type="protein sequence ID" value="MBX43571.1"/>
    <property type="molecule type" value="Transcribed_RNA"/>
</dbReference>
<proteinExistence type="predicted"/>
<protein>
    <submittedName>
        <fullName evidence="1">Uncharacterized protein</fullName>
    </submittedName>
</protein>
<sequence>MTQGNIPIRHWCRCPRRSIMDSIDSHTFNRVKQRTVINRTSPGHVCVRLLNMHKTAILILFIVKHLRCAE</sequence>
<name>A0A2P2NM59_RHIMU</name>
<organism evidence="1">
    <name type="scientific">Rhizophora mucronata</name>
    <name type="common">Asiatic mangrove</name>
    <dbReference type="NCBI Taxonomy" id="61149"/>
    <lineage>
        <taxon>Eukaryota</taxon>
        <taxon>Viridiplantae</taxon>
        <taxon>Streptophyta</taxon>
        <taxon>Embryophyta</taxon>
        <taxon>Tracheophyta</taxon>
        <taxon>Spermatophyta</taxon>
        <taxon>Magnoliopsida</taxon>
        <taxon>eudicotyledons</taxon>
        <taxon>Gunneridae</taxon>
        <taxon>Pentapetalae</taxon>
        <taxon>rosids</taxon>
        <taxon>fabids</taxon>
        <taxon>Malpighiales</taxon>
        <taxon>Rhizophoraceae</taxon>
        <taxon>Rhizophora</taxon>
    </lineage>
</organism>
<evidence type="ECO:0000313" key="1">
    <source>
        <dbReference type="EMBL" id="MBX43571.1"/>
    </source>
</evidence>